<dbReference type="Pfam" id="PF26622">
    <property type="entry name" value="DUF8199"/>
    <property type="match status" value="1"/>
</dbReference>
<sequence>MKSFFHKMLSVAMATLVLFTTMSFALDMHYCGETLVDFSLAQNTHTCGMEISQSENDCESEVPEQSCCTDKQIIVEGLDNLKLSFDKLSFEQQTFVATFFYSYINLFEDLDKNTIPFRDYKPPYLIQDIQKLHETYLI</sequence>
<feature type="chain" id="PRO_5046166023" description="Secreted protein" evidence="1">
    <location>
        <begin position="26"/>
        <end position="138"/>
    </location>
</feature>
<gene>
    <name evidence="2" type="ORF">ACFS1K_04765</name>
</gene>
<accession>A0ABW5VDJ2</accession>
<dbReference type="Proteomes" id="UP001597532">
    <property type="component" value="Unassembled WGS sequence"/>
</dbReference>
<keyword evidence="1" id="KW-0732">Signal</keyword>
<keyword evidence="3" id="KW-1185">Reference proteome</keyword>
<dbReference type="InterPro" id="IPR058060">
    <property type="entry name" value="HYC_CC_PP"/>
</dbReference>
<feature type="signal peptide" evidence="1">
    <location>
        <begin position="1"/>
        <end position="25"/>
    </location>
</feature>
<comment type="caution">
    <text evidence="2">The sequence shown here is derived from an EMBL/GenBank/DDBJ whole genome shotgun (WGS) entry which is preliminary data.</text>
</comment>
<dbReference type="NCBIfam" id="NF047658">
    <property type="entry name" value="HYC_CC_PP"/>
    <property type="match status" value="1"/>
</dbReference>
<protein>
    <recommendedName>
        <fullName evidence="4">Secreted protein</fullName>
    </recommendedName>
</protein>
<dbReference type="EMBL" id="JBHUOK010000008">
    <property type="protein sequence ID" value="MFD2789066.1"/>
    <property type="molecule type" value="Genomic_DNA"/>
</dbReference>
<name>A0ABW5VDJ2_9FLAO</name>
<evidence type="ECO:0000313" key="2">
    <source>
        <dbReference type="EMBL" id="MFD2789066.1"/>
    </source>
</evidence>
<dbReference type="InterPro" id="IPR058512">
    <property type="entry name" value="DUF8199"/>
</dbReference>
<organism evidence="2 3">
    <name type="scientific">Arenibacter antarcticus</name>
    <dbReference type="NCBI Taxonomy" id="2040469"/>
    <lineage>
        <taxon>Bacteria</taxon>
        <taxon>Pseudomonadati</taxon>
        <taxon>Bacteroidota</taxon>
        <taxon>Flavobacteriia</taxon>
        <taxon>Flavobacteriales</taxon>
        <taxon>Flavobacteriaceae</taxon>
        <taxon>Arenibacter</taxon>
    </lineage>
</organism>
<evidence type="ECO:0000256" key="1">
    <source>
        <dbReference type="SAM" id="SignalP"/>
    </source>
</evidence>
<dbReference type="RefSeq" id="WP_251808960.1">
    <property type="nucleotide sequence ID" value="NZ_CP166679.1"/>
</dbReference>
<proteinExistence type="predicted"/>
<evidence type="ECO:0000313" key="3">
    <source>
        <dbReference type="Proteomes" id="UP001597532"/>
    </source>
</evidence>
<evidence type="ECO:0008006" key="4">
    <source>
        <dbReference type="Google" id="ProtNLM"/>
    </source>
</evidence>
<reference evidence="3" key="1">
    <citation type="journal article" date="2019" name="Int. J. Syst. Evol. Microbiol.">
        <title>The Global Catalogue of Microorganisms (GCM) 10K type strain sequencing project: providing services to taxonomists for standard genome sequencing and annotation.</title>
        <authorList>
            <consortium name="The Broad Institute Genomics Platform"/>
            <consortium name="The Broad Institute Genome Sequencing Center for Infectious Disease"/>
            <person name="Wu L."/>
            <person name="Ma J."/>
        </authorList>
    </citation>
    <scope>NUCLEOTIDE SEQUENCE [LARGE SCALE GENOMIC DNA]</scope>
    <source>
        <strain evidence="3">KCTC 52924</strain>
    </source>
</reference>